<dbReference type="InterPro" id="IPR001303">
    <property type="entry name" value="Aldolase_II/adducin_N"/>
</dbReference>
<gene>
    <name evidence="4" type="ORF">E3T51_11735</name>
</gene>
<organism evidence="4 5">
    <name type="scientific">Cryobacterium serini</name>
    <dbReference type="NCBI Taxonomy" id="1259201"/>
    <lineage>
        <taxon>Bacteria</taxon>
        <taxon>Bacillati</taxon>
        <taxon>Actinomycetota</taxon>
        <taxon>Actinomycetes</taxon>
        <taxon>Micrococcales</taxon>
        <taxon>Microbacteriaceae</taxon>
        <taxon>Cryobacterium</taxon>
    </lineage>
</organism>
<dbReference type="GO" id="GO:0016832">
    <property type="term" value="F:aldehyde-lyase activity"/>
    <property type="evidence" value="ECO:0007669"/>
    <property type="project" value="TreeGrafter"/>
</dbReference>
<feature type="domain" description="Class II aldolase/adducin N-terminal" evidence="3">
    <location>
        <begin position="12"/>
        <end position="221"/>
    </location>
</feature>
<dbReference type="PANTHER" id="PTHR22789:SF0">
    <property type="entry name" value="3-OXO-TETRONATE 4-PHOSPHATE DECARBOXYLASE-RELATED"/>
    <property type="match status" value="1"/>
</dbReference>
<dbReference type="EMBL" id="SOHN01000015">
    <property type="protein sequence ID" value="TFD86612.1"/>
    <property type="molecule type" value="Genomic_DNA"/>
</dbReference>
<name>A0A4R9BKW8_9MICO</name>
<dbReference type="SUPFAM" id="SSF53639">
    <property type="entry name" value="AraD/HMP-PK domain-like"/>
    <property type="match status" value="1"/>
</dbReference>
<evidence type="ECO:0000259" key="3">
    <source>
        <dbReference type="SMART" id="SM01007"/>
    </source>
</evidence>
<evidence type="ECO:0000256" key="1">
    <source>
        <dbReference type="ARBA" id="ARBA00022723"/>
    </source>
</evidence>
<proteinExistence type="predicted"/>
<protein>
    <submittedName>
        <fullName evidence="4">Class II aldolase</fullName>
    </submittedName>
</protein>
<comment type="caution">
    <text evidence="4">The sequence shown here is derived from an EMBL/GenBank/DDBJ whole genome shotgun (WGS) entry which is preliminary data.</text>
</comment>
<dbReference type="SMART" id="SM01007">
    <property type="entry name" value="Aldolase_II"/>
    <property type="match status" value="1"/>
</dbReference>
<sequence length="257" mass="27204">MATIWQPELVTDDLIALTRSLGEPAKDLVILAEGNTSQLLADGRIVVKASGAYMAAATSHDFVATDVPPLIELMDDPASTQEDLTTLLDAGEHAGVRRRASIETLVHVAVQSVRPTAYVAHTHPTPVLGLLASVHAETAFAEWVYSDEAVVIGIPLFVPYAAPGIALGRIFLERLRDYVAERGELPSLVLLGNHGIVAIGGSAEAVEAITLMTVKGARTRVQALSIGGVAGLGDDAVAHYFQRTDMIERRKNLAGTA</sequence>
<dbReference type="AlphaFoldDB" id="A0A4R9BKW8"/>
<evidence type="ECO:0000313" key="4">
    <source>
        <dbReference type="EMBL" id="TFD86612.1"/>
    </source>
</evidence>
<accession>A0A4R9BKW8</accession>
<dbReference type="GO" id="GO:0046872">
    <property type="term" value="F:metal ion binding"/>
    <property type="evidence" value="ECO:0007669"/>
    <property type="project" value="UniProtKB-KW"/>
</dbReference>
<dbReference type="Proteomes" id="UP000297626">
    <property type="component" value="Unassembled WGS sequence"/>
</dbReference>
<reference evidence="4 5" key="1">
    <citation type="submission" date="2019-03" db="EMBL/GenBank/DDBJ databases">
        <title>Genomics of glacier-inhabiting Cryobacterium strains.</title>
        <authorList>
            <person name="Liu Q."/>
            <person name="Xin Y.-H."/>
        </authorList>
    </citation>
    <scope>NUCLEOTIDE SEQUENCE [LARGE SCALE GENOMIC DNA]</scope>
    <source>
        <strain evidence="4 5">Sr54</strain>
    </source>
</reference>
<evidence type="ECO:0000313" key="5">
    <source>
        <dbReference type="Proteomes" id="UP000297626"/>
    </source>
</evidence>
<dbReference type="GO" id="GO:0005829">
    <property type="term" value="C:cytosol"/>
    <property type="evidence" value="ECO:0007669"/>
    <property type="project" value="TreeGrafter"/>
</dbReference>
<dbReference type="Gene3D" id="3.40.225.10">
    <property type="entry name" value="Class II aldolase/adducin N-terminal domain"/>
    <property type="match status" value="1"/>
</dbReference>
<dbReference type="Pfam" id="PF00596">
    <property type="entry name" value="Aldolase_II"/>
    <property type="match status" value="1"/>
</dbReference>
<keyword evidence="5" id="KW-1185">Reference proteome</keyword>
<dbReference type="InterPro" id="IPR036409">
    <property type="entry name" value="Aldolase_II/adducin_N_sf"/>
</dbReference>
<evidence type="ECO:0000256" key="2">
    <source>
        <dbReference type="ARBA" id="ARBA00023239"/>
    </source>
</evidence>
<keyword evidence="1" id="KW-0479">Metal-binding</keyword>
<dbReference type="InterPro" id="IPR050197">
    <property type="entry name" value="Aldolase_class_II_sugar_metab"/>
</dbReference>
<dbReference type="GO" id="GO:0019323">
    <property type="term" value="P:pentose catabolic process"/>
    <property type="evidence" value="ECO:0007669"/>
    <property type="project" value="TreeGrafter"/>
</dbReference>
<dbReference type="PANTHER" id="PTHR22789">
    <property type="entry name" value="FUCULOSE PHOSPHATE ALDOLASE"/>
    <property type="match status" value="1"/>
</dbReference>
<dbReference type="RefSeq" id="WP_134529994.1">
    <property type="nucleotide sequence ID" value="NZ_SOHN01000015.1"/>
</dbReference>
<keyword evidence="2" id="KW-0456">Lyase</keyword>